<dbReference type="Gene3D" id="1.25.10.10">
    <property type="entry name" value="Leucine-rich Repeat Variant"/>
    <property type="match status" value="1"/>
</dbReference>
<dbReference type="InterPro" id="IPR011989">
    <property type="entry name" value="ARM-like"/>
</dbReference>
<protein>
    <recommendedName>
        <fullName evidence="2">Tubulin-specific chaperone D</fullName>
    </recommendedName>
</protein>
<feature type="domain" description="Tubulin-folding cofactor D ARM repeats" evidence="5">
    <location>
        <begin position="393"/>
        <end position="482"/>
    </location>
</feature>
<proteinExistence type="inferred from homology"/>
<evidence type="ECO:0000256" key="3">
    <source>
        <dbReference type="ARBA" id="ARBA00023186"/>
    </source>
</evidence>
<sequence>MVLNDEPAASAAEEEMEDDALSSAAALEAFGESAETRALLGSLPAVHGERAAREVAEERFRVIMDKYQEQPHLLDPHLEWMMNSLLDLVQDEASVPALMHLAFKFLYIITKVRGYKVFLRLFPHEVADVQPVLDMLTCQNPKDHETWETRYMLLLWLSMTCLIPFDFSRLDGNLPTQPGETRIPIMDRILQIAESYLVVSDKARDAAAVLVSKFITRPDVKQRKMASFLDWSLCTLAHSSFQTIEGVIAMDGMLQALVTNTVLQCLDGCRLPESNQTLLRKLGVKLVQRLGLTFLKPKVATWRYQRGCRSLAANLQLSAQGKSEQKLLPDSFTSDGDEDYDVPEGVESVIEQLLVGLKDKDTVVRWSAAKGHGLSVVLPNVVPSVAHCFCLLPVVTVILKALTYDEKRGACSVGANVRDAACYVCWAFARAYEPQELTPFVTAISSALVIATIFDRNVNCRRAASAAFQENVGRQGTFPYGIDILTTADYFAVGNISNCFLVISVFIAGFQEYTKPMIDHLVAMKINHWDGAIRELSAKALHNLTPQVPEYIASHVFPALLLMTLNPDLHTRHGAILSCAEVTYALYKLASQSNRPVTDYLGEKTVQSLKQIHQQLSDRHLYRGLGGELMRQSVCVLIKNLSLSRMPFKGDTVIDGWQWLINDTLRSLHFISSHSRQQIKEAAVSALAALCNEYYTKEPGEAGSTTETELIPQYLAELQSPEEMTRCGFSSALGALPSFLLRGHLQQVLTGLRLVTCTSPKDVSFAEARRDSLKAISRVCQTVGVKAEGPADEVVCKENISEVYSALLDCMNDYTTDSRGDVGAWVREAAMTSLMDLTLLLARTEPMLIEDHICERVMCCVAQQASEKIDRFRAHAARVFLTLLHFDSPPIPHVPHRRELESLFPRSDVASVNWNAPSQAFPLITQLLELPTYRYHVLLGLAVSVGGLTESTVRHSTQSLFEYMKRIQKDAQVLESFSGTLLKVFEDNLLNDRVSVSLLKMLDQLLANGCFDIFTSEENHPFCVKLLALCKEEIKKSKDIQKLRSSIAVLCGMVQFNGDVRKKVLLQLFLLLGHPFPVIRKTTASQVYEMVLTYSDLVDADVLDEVMSVLSDTVWDAELPVVRGQRNHLCDLLGVPRPQLVPKGHFMLPVPSSLTLKRIQCPLTTAVK</sequence>
<evidence type="ECO:0000313" key="7">
    <source>
        <dbReference type="Proteomes" id="UP001152836"/>
    </source>
</evidence>
<accession>A0AAU9YQH7</accession>
<feature type="domain" description="Tubulin-folding cofactor D C-terminal" evidence="4">
    <location>
        <begin position="856"/>
        <end position="1042"/>
    </location>
</feature>
<dbReference type="GO" id="GO:0034333">
    <property type="term" value="P:adherens junction assembly"/>
    <property type="evidence" value="ECO:0007669"/>
    <property type="project" value="TreeGrafter"/>
</dbReference>
<evidence type="ECO:0000256" key="1">
    <source>
        <dbReference type="ARBA" id="ARBA00006853"/>
    </source>
</evidence>
<dbReference type="EMBL" id="CALSGD010000036">
    <property type="protein sequence ID" value="CAH6776594.1"/>
    <property type="molecule type" value="Genomic_DNA"/>
</dbReference>
<dbReference type="GO" id="GO:0007021">
    <property type="term" value="P:tubulin complex assembly"/>
    <property type="evidence" value="ECO:0007669"/>
    <property type="project" value="InterPro"/>
</dbReference>
<comment type="caution">
    <text evidence="6">The sequence shown here is derived from an EMBL/GenBank/DDBJ whole genome shotgun (WGS) entry which is preliminary data.</text>
</comment>
<dbReference type="Proteomes" id="UP001152836">
    <property type="component" value="Unassembled WGS sequence"/>
</dbReference>
<dbReference type="GO" id="GO:0005096">
    <property type="term" value="F:GTPase activator activity"/>
    <property type="evidence" value="ECO:0007669"/>
    <property type="project" value="InterPro"/>
</dbReference>
<dbReference type="PANTHER" id="PTHR12658">
    <property type="entry name" value="BETA-TUBULIN COFACTOR D"/>
    <property type="match status" value="1"/>
</dbReference>
<dbReference type="AlphaFoldDB" id="A0AAU9YQH7"/>
<dbReference type="PANTHER" id="PTHR12658:SF0">
    <property type="entry name" value="TUBULIN-SPECIFIC CHAPERONE D"/>
    <property type="match status" value="1"/>
</dbReference>
<dbReference type="Pfam" id="PF23579">
    <property type="entry name" value="ARM_TBCD"/>
    <property type="match status" value="1"/>
</dbReference>
<keyword evidence="3" id="KW-0143">Chaperone</keyword>
<dbReference type="InterPro" id="IPR022577">
    <property type="entry name" value="TBCD_C"/>
</dbReference>
<dbReference type="GO" id="GO:0016328">
    <property type="term" value="C:lateral plasma membrane"/>
    <property type="evidence" value="ECO:0007669"/>
    <property type="project" value="TreeGrafter"/>
</dbReference>
<comment type="similarity">
    <text evidence="1">Belongs to the TBCD family.</text>
</comment>
<evidence type="ECO:0000313" key="6">
    <source>
        <dbReference type="EMBL" id="CAH6776594.1"/>
    </source>
</evidence>
<evidence type="ECO:0000259" key="5">
    <source>
        <dbReference type="Pfam" id="PF25767"/>
    </source>
</evidence>
<feature type="domain" description="Tubulin-folding cofactor D ARM repeats" evidence="5">
    <location>
        <begin position="278"/>
        <end position="373"/>
    </location>
</feature>
<dbReference type="SUPFAM" id="SSF48371">
    <property type="entry name" value="ARM repeat"/>
    <property type="match status" value="1"/>
</dbReference>
<evidence type="ECO:0000259" key="4">
    <source>
        <dbReference type="Pfam" id="PF12612"/>
    </source>
</evidence>
<name>A0AAU9YQH7_PHORO</name>
<dbReference type="GO" id="GO:0070830">
    <property type="term" value="P:bicellular tight junction assembly"/>
    <property type="evidence" value="ECO:0007669"/>
    <property type="project" value="TreeGrafter"/>
</dbReference>
<dbReference type="InterPro" id="IPR033162">
    <property type="entry name" value="TBCD"/>
</dbReference>
<reference evidence="6" key="1">
    <citation type="submission" date="2022-06" db="EMBL/GenBank/DDBJ databases">
        <authorList>
            <person name="Andreotti S."/>
            <person name="Wyler E."/>
        </authorList>
    </citation>
    <scope>NUCLEOTIDE SEQUENCE</scope>
</reference>
<organism evidence="6 7">
    <name type="scientific">Phodopus roborovskii</name>
    <name type="common">Roborovski's desert hamster</name>
    <name type="synonym">Cricetulus roborovskii</name>
    <dbReference type="NCBI Taxonomy" id="109678"/>
    <lineage>
        <taxon>Eukaryota</taxon>
        <taxon>Metazoa</taxon>
        <taxon>Chordata</taxon>
        <taxon>Craniata</taxon>
        <taxon>Vertebrata</taxon>
        <taxon>Euteleostomi</taxon>
        <taxon>Mammalia</taxon>
        <taxon>Eutheria</taxon>
        <taxon>Euarchontoglires</taxon>
        <taxon>Glires</taxon>
        <taxon>Rodentia</taxon>
        <taxon>Myomorpha</taxon>
        <taxon>Muroidea</taxon>
        <taxon>Cricetidae</taxon>
        <taxon>Cricetinae</taxon>
        <taxon>Phodopus</taxon>
    </lineage>
</organism>
<dbReference type="InterPro" id="IPR016024">
    <property type="entry name" value="ARM-type_fold"/>
</dbReference>
<keyword evidence="7" id="KW-1185">Reference proteome</keyword>
<dbReference type="GO" id="GO:0048487">
    <property type="term" value="F:beta-tubulin binding"/>
    <property type="evidence" value="ECO:0007669"/>
    <property type="project" value="InterPro"/>
</dbReference>
<dbReference type="Pfam" id="PF12612">
    <property type="entry name" value="TFCD_C"/>
    <property type="match status" value="1"/>
</dbReference>
<dbReference type="GO" id="GO:0000226">
    <property type="term" value="P:microtubule cytoskeleton organization"/>
    <property type="evidence" value="ECO:0007669"/>
    <property type="project" value="TreeGrafter"/>
</dbReference>
<dbReference type="Pfam" id="PF25767">
    <property type="entry name" value="ARM_TBCD_2nd"/>
    <property type="match status" value="2"/>
</dbReference>
<dbReference type="InterPro" id="IPR058033">
    <property type="entry name" value="ARM_TBCD_2nd"/>
</dbReference>
<evidence type="ECO:0000256" key="2">
    <source>
        <dbReference type="ARBA" id="ARBA00015003"/>
    </source>
</evidence>
<dbReference type="GO" id="GO:0007023">
    <property type="term" value="P:post-chaperonin tubulin folding pathway"/>
    <property type="evidence" value="ECO:0007669"/>
    <property type="project" value="InterPro"/>
</dbReference>
<gene>
    <name evidence="6" type="primary">Tbcd</name>
    <name evidence="6" type="ORF">PHOROB_LOCUS650</name>
</gene>